<keyword evidence="3" id="KW-0732">Signal</keyword>
<evidence type="ECO:0000313" key="4">
    <source>
        <dbReference type="EMBL" id="KAF9535699.1"/>
    </source>
</evidence>
<comment type="caution">
    <text evidence="4">The sequence shown here is derived from an EMBL/GenBank/DDBJ whole genome shotgun (WGS) entry which is preliminary data.</text>
</comment>
<keyword evidence="2" id="KW-0472">Membrane</keyword>
<sequence length="263" mass="27739">MGIYALCTLLLWLHGCTAAFTKSVRWPGSNLAIQRDTRGSWCFLPVAGETSAVDCKGDHADLQETLNAHMKQDLSIAYYNAIDNSRRGDASWSIPTGNEVIHLCASGKSGDGAIQTICSTVTVDDQFAGTPYCEVAVGPSVVSDGCYTVDPTSSPHPPASVPPTTSSPSFSTTPTQLSNSITNLSSKPSITSTNTSQLAGTPTSTTINVTANNPTNPVVDIAVPIIVAVLGVVAAAISARVWWSKKKLAQELARRNRLINVIH</sequence>
<dbReference type="OrthoDB" id="3058970at2759"/>
<protein>
    <submittedName>
        <fullName evidence="4">Uncharacterized protein</fullName>
    </submittedName>
</protein>
<keyword evidence="2" id="KW-0812">Transmembrane</keyword>
<keyword evidence="2" id="KW-1133">Transmembrane helix</keyword>
<evidence type="ECO:0000256" key="2">
    <source>
        <dbReference type="SAM" id="Phobius"/>
    </source>
</evidence>
<feature type="compositionally biased region" description="Low complexity" evidence="1">
    <location>
        <begin position="162"/>
        <end position="178"/>
    </location>
</feature>
<dbReference type="AlphaFoldDB" id="A0A9P6JWX3"/>
<feature type="compositionally biased region" description="Polar residues" evidence="1">
    <location>
        <begin position="179"/>
        <end position="202"/>
    </location>
</feature>
<feature type="chain" id="PRO_5040410405" evidence="3">
    <location>
        <begin position="19"/>
        <end position="263"/>
    </location>
</feature>
<dbReference type="EMBL" id="MU157824">
    <property type="protein sequence ID" value="KAF9535699.1"/>
    <property type="molecule type" value="Genomic_DNA"/>
</dbReference>
<organism evidence="4 5">
    <name type="scientific">Crepidotus variabilis</name>
    <dbReference type="NCBI Taxonomy" id="179855"/>
    <lineage>
        <taxon>Eukaryota</taxon>
        <taxon>Fungi</taxon>
        <taxon>Dikarya</taxon>
        <taxon>Basidiomycota</taxon>
        <taxon>Agaricomycotina</taxon>
        <taxon>Agaricomycetes</taxon>
        <taxon>Agaricomycetidae</taxon>
        <taxon>Agaricales</taxon>
        <taxon>Agaricineae</taxon>
        <taxon>Crepidotaceae</taxon>
        <taxon>Crepidotus</taxon>
    </lineage>
</organism>
<evidence type="ECO:0000313" key="5">
    <source>
        <dbReference type="Proteomes" id="UP000807306"/>
    </source>
</evidence>
<accession>A0A9P6JWX3</accession>
<feature type="transmembrane region" description="Helical" evidence="2">
    <location>
        <begin position="221"/>
        <end position="243"/>
    </location>
</feature>
<reference evidence="4" key="1">
    <citation type="submission" date="2020-11" db="EMBL/GenBank/DDBJ databases">
        <authorList>
            <consortium name="DOE Joint Genome Institute"/>
            <person name="Ahrendt S."/>
            <person name="Riley R."/>
            <person name="Andreopoulos W."/>
            <person name="Labutti K."/>
            <person name="Pangilinan J."/>
            <person name="Ruiz-Duenas F.J."/>
            <person name="Barrasa J.M."/>
            <person name="Sanchez-Garcia M."/>
            <person name="Camarero S."/>
            <person name="Miyauchi S."/>
            <person name="Serrano A."/>
            <person name="Linde D."/>
            <person name="Babiker R."/>
            <person name="Drula E."/>
            <person name="Ayuso-Fernandez I."/>
            <person name="Pacheco R."/>
            <person name="Padilla G."/>
            <person name="Ferreira P."/>
            <person name="Barriuso J."/>
            <person name="Kellner H."/>
            <person name="Castanera R."/>
            <person name="Alfaro M."/>
            <person name="Ramirez L."/>
            <person name="Pisabarro A.G."/>
            <person name="Kuo A."/>
            <person name="Tritt A."/>
            <person name="Lipzen A."/>
            <person name="He G."/>
            <person name="Yan M."/>
            <person name="Ng V."/>
            <person name="Cullen D."/>
            <person name="Martin F."/>
            <person name="Rosso M.-N."/>
            <person name="Henrissat B."/>
            <person name="Hibbett D."/>
            <person name="Martinez A.T."/>
            <person name="Grigoriev I.V."/>
        </authorList>
    </citation>
    <scope>NUCLEOTIDE SEQUENCE</scope>
    <source>
        <strain evidence="4">CBS 506.95</strain>
    </source>
</reference>
<dbReference type="Proteomes" id="UP000807306">
    <property type="component" value="Unassembled WGS sequence"/>
</dbReference>
<feature type="signal peptide" evidence="3">
    <location>
        <begin position="1"/>
        <end position="18"/>
    </location>
</feature>
<proteinExistence type="predicted"/>
<evidence type="ECO:0000256" key="3">
    <source>
        <dbReference type="SAM" id="SignalP"/>
    </source>
</evidence>
<name>A0A9P6JWX3_9AGAR</name>
<keyword evidence="5" id="KW-1185">Reference proteome</keyword>
<feature type="region of interest" description="Disordered" evidence="1">
    <location>
        <begin position="148"/>
        <end position="202"/>
    </location>
</feature>
<evidence type="ECO:0000256" key="1">
    <source>
        <dbReference type="SAM" id="MobiDB-lite"/>
    </source>
</evidence>
<gene>
    <name evidence="4" type="ORF">CPB83DRAFT_27589</name>
</gene>